<dbReference type="AlphaFoldDB" id="A0A6F8VJ02"/>
<name>A0A6F8VJ02_9PROT</name>
<gene>
    <name evidence="7" type="ORF">SKTS_35850</name>
</gene>
<comment type="subcellular location">
    <subcellularLocation>
        <location evidence="1">Membrane</location>
        <topology evidence="1">Multi-pass membrane protein</topology>
    </subcellularLocation>
</comment>
<dbReference type="InterPro" id="IPR051533">
    <property type="entry name" value="WaaL-like"/>
</dbReference>
<feature type="domain" description="O-antigen ligase-related" evidence="6">
    <location>
        <begin position="186"/>
        <end position="342"/>
    </location>
</feature>
<accession>A0A6F8VJ02</accession>
<feature type="transmembrane region" description="Helical" evidence="5">
    <location>
        <begin position="29"/>
        <end position="47"/>
    </location>
</feature>
<feature type="transmembrane region" description="Helical" evidence="5">
    <location>
        <begin position="149"/>
        <end position="168"/>
    </location>
</feature>
<dbReference type="GO" id="GO:0016020">
    <property type="term" value="C:membrane"/>
    <property type="evidence" value="ECO:0007669"/>
    <property type="project" value="UniProtKB-SubCell"/>
</dbReference>
<dbReference type="InterPro" id="IPR007016">
    <property type="entry name" value="O-antigen_ligase-rel_domated"/>
</dbReference>
<feature type="transmembrane region" description="Helical" evidence="5">
    <location>
        <begin position="329"/>
        <end position="350"/>
    </location>
</feature>
<evidence type="ECO:0000256" key="4">
    <source>
        <dbReference type="ARBA" id="ARBA00023136"/>
    </source>
</evidence>
<evidence type="ECO:0000313" key="7">
    <source>
        <dbReference type="EMBL" id="BCB28699.1"/>
    </source>
</evidence>
<evidence type="ECO:0000256" key="1">
    <source>
        <dbReference type="ARBA" id="ARBA00004141"/>
    </source>
</evidence>
<feature type="transmembrane region" description="Helical" evidence="5">
    <location>
        <begin position="111"/>
        <end position="129"/>
    </location>
</feature>
<reference evidence="8" key="1">
    <citation type="submission" date="2020-03" db="EMBL/GenBank/DDBJ databases">
        <title>Complete genome sequence of sulfur-oxidizing bacterium skT11.</title>
        <authorList>
            <person name="Kanda M."/>
            <person name="Kojima H."/>
            <person name="Fukui M."/>
        </authorList>
    </citation>
    <scope>NUCLEOTIDE SEQUENCE [LARGE SCALE GENOMIC DNA]</scope>
    <source>
        <strain evidence="8">skT11</strain>
    </source>
</reference>
<dbReference type="PANTHER" id="PTHR37422">
    <property type="entry name" value="TEICHURONIC ACID BIOSYNTHESIS PROTEIN TUAE"/>
    <property type="match status" value="1"/>
</dbReference>
<feature type="transmembrane region" description="Helical" evidence="5">
    <location>
        <begin position="89"/>
        <end position="104"/>
    </location>
</feature>
<dbReference type="PANTHER" id="PTHR37422:SF13">
    <property type="entry name" value="LIPOPOLYSACCHARIDE BIOSYNTHESIS PROTEIN PA4999-RELATED"/>
    <property type="match status" value="1"/>
</dbReference>
<evidence type="ECO:0000259" key="6">
    <source>
        <dbReference type="Pfam" id="PF04932"/>
    </source>
</evidence>
<evidence type="ECO:0000256" key="3">
    <source>
        <dbReference type="ARBA" id="ARBA00022989"/>
    </source>
</evidence>
<organism evidence="7 8">
    <name type="scientific">Sulfurimicrobium lacus</name>
    <dbReference type="NCBI Taxonomy" id="2715678"/>
    <lineage>
        <taxon>Bacteria</taxon>
        <taxon>Pseudomonadati</taxon>
        <taxon>Pseudomonadota</taxon>
        <taxon>Betaproteobacteria</taxon>
        <taxon>Nitrosomonadales</taxon>
        <taxon>Sulfuricellaceae</taxon>
        <taxon>Sulfurimicrobium</taxon>
    </lineage>
</organism>
<keyword evidence="3 5" id="KW-1133">Transmembrane helix</keyword>
<evidence type="ECO:0000256" key="2">
    <source>
        <dbReference type="ARBA" id="ARBA00022692"/>
    </source>
</evidence>
<keyword evidence="4 5" id="KW-0472">Membrane</keyword>
<feature type="transmembrane region" description="Helical" evidence="5">
    <location>
        <begin position="386"/>
        <end position="405"/>
    </location>
</feature>
<evidence type="ECO:0000313" key="8">
    <source>
        <dbReference type="Proteomes" id="UP000502260"/>
    </source>
</evidence>
<keyword evidence="8" id="KW-1185">Reference proteome</keyword>
<feature type="transmembrane region" description="Helical" evidence="5">
    <location>
        <begin position="175"/>
        <end position="192"/>
    </location>
</feature>
<dbReference type="Proteomes" id="UP000502260">
    <property type="component" value="Chromosome"/>
</dbReference>
<protein>
    <recommendedName>
        <fullName evidence="6">O-antigen ligase-related domain-containing protein</fullName>
    </recommendedName>
</protein>
<feature type="transmembrane region" description="Helical" evidence="5">
    <location>
        <begin position="362"/>
        <end position="380"/>
    </location>
</feature>
<sequence length="414" mass="47345">MNPAQFFRDYKHLLPAAVLLVILPLNHNMALRLLCLFLAGGFAIWYARKNPAPRMPLKLPLALWAGIATLSLTWSLNPMFSFNELKTEIGYGMIAFFSFYALTHSEREWKLWLRCVAAGMVTTAALALWANRANLGDFQNYDLDWQHGFVTYSTYLVTVLPLLIYMWLKTPITKFPRNLLWLIVPLFLYAGYATLNRMFWLSSSLVFMTWIGLWWVRHGRAHRTGITLAIVSGCMLALALLFLIVAKQRPADTVIRPPAAITSSNHIVDTFEHSERYDIWRFWMARIAEKPLTGVGFGRDLPHLVYADKRPKEWHMLMFAHAHNVLIDYAVQLGIGGLAAFIFLLGALVHRFWLLYRAPLEEASLVGICGITTVFAMLSKNMTDDLFWRGDALLFWALMGILLGYGMRLEGRPK</sequence>
<proteinExistence type="predicted"/>
<dbReference type="EMBL" id="AP022853">
    <property type="protein sequence ID" value="BCB28699.1"/>
    <property type="molecule type" value="Genomic_DNA"/>
</dbReference>
<dbReference type="Pfam" id="PF04932">
    <property type="entry name" value="Wzy_C"/>
    <property type="match status" value="1"/>
</dbReference>
<dbReference type="KEGG" id="slac:SKTS_35850"/>
<evidence type="ECO:0000256" key="5">
    <source>
        <dbReference type="SAM" id="Phobius"/>
    </source>
</evidence>
<feature type="transmembrane region" description="Helical" evidence="5">
    <location>
        <begin position="59"/>
        <end position="77"/>
    </location>
</feature>
<feature type="transmembrane region" description="Helical" evidence="5">
    <location>
        <begin position="228"/>
        <end position="246"/>
    </location>
</feature>
<keyword evidence="2 5" id="KW-0812">Transmembrane</keyword>
<dbReference type="RefSeq" id="WP_173068530.1">
    <property type="nucleotide sequence ID" value="NZ_AP022853.1"/>
</dbReference>